<dbReference type="InterPro" id="IPR017961">
    <property type="entry name" value="DNA_pol_Y-fam_little_finger"/>
</dbReference>
<dbReference type="SUPFAM" id="SSF100879">
    <property type="entry name" value="Lesion bypass DNA polymerase (Y-family), little finger domain"/>
    <property type="match status" value="1"/>
</dbReference>
<dbReference type="FunFam" id="3.30.1490.100:FF:000004">
    <property type="entry name" value="DNA polymerase IV"/>
    <property type="match status" value="1"/>
</dbReference>
<keyword evidence="7 15" id="KW-0235">DNA replication</keyword>
<proteinExistence type="inferred from homology"/>
<dbReference type="EMBL" id="CP001708">
    <property type="protein sequence ID" value="ACV28661.1"/>
    <property type="molecule type" value="Genomic_DNA"/>
</dbReference>
<evidence type="ECO:0000256" key="6">
    <source>
        <dbReference type="ARBA" id="ARBA00022695"/>
    </source>
</evidence>
<dbReference type="OrthoDB" id="9808813at2"/>
<dbReference type="PANTHER" id="PTHR11076:SF33">
    <property type="entry name" value="DNA POLYMERASE KAPPA"/>
    <property type="match status" value="1"/>
</dbReference>
<dbReference type="Proteomes" id="UP000002294">
    <property type="component" value="Chromosome"/>
</dbReference>
<keyword evidence="11 15" id="KW-0239">DNA-directed DNA polymerase</keyword>
<dbReference type="Gene3D" id="3.40.1170.60">
    <property type="match status" value="1"/>
</dbReference>
<reference evidence="17 18" key="1">
    <citation type="journal article" date="2009" name="Stand. Genomic Sci.">
        <title>Complete genome sequence of Anaerococcus prevotii type strain (PC1).</title>
        <authorList>
            <person name="Labutti K."/>
            <person name="Pukall R."/>
            <person name="Steenblock K."/>
            <person name="Glavina Del Rio T."/>
            <person name="Tice H."/>
            <person name="Copeland A."/>
            <person name="Cheng J.F."/>
            <person name="Lucas S."/>
            <person name="Chen F."/>
            <person name="Nolan M."/>
            <person name="Bruce D."/>
            <person name="Goodwin L."/>
            <person name="Pitluck S."/>
            <person name="Ivanova N."/>
            <person name="Mavromatis K."/>
            <person name="Ovchinnikova G."/>
            <person name="Pati A."/>
            <person name="Chen A."/>
            <person name="Palaniappan K."/>
            <person name="Land M."/>
            <person name="Hauser L."/>
            <person name="Chang Y.J."/>
            <person name="Jeffries C.D."/>
            <person name="Chain P."/>
            <person name="Saunders E."/>
            <person name="Brettin T."/>
            <person name="Detter J.C."/>
            <person name="Han C."/>
            <person name="Goker M."/>
            <person name="Bristow J."/>
            <person name="Eisen J.A."/>
            <person name="Markowitz V."/>
            <person name="Hugenholtz P."/>
            <person name="Kyrpides N.C."/>
            <person name="Klenk H.P."/>
            <person name="Lapidus A."/>
        </authorList>
    </citation>
    <scope>NUCLEOTIDE SEQUENCE [LARGE SCALE GENOMIC DNA]</scope>
    <source>
        <strain evidence="18">ATCC 9321 / DSM 20548 / JCM 6508 / NCTC 11806 / PC1</strain>
    </source>
</reference>
<dbReference type="GO" id="GO:0009432">
    <property type="term" value="P:SOS response"/>
    <property type="evidence" value="ECO:0007669"/>
    <property type="project" value="TreeGrafter"/>
</dbReference>
<dbReference type="HAMAP" id="MF_01113">
    <property type="entry name" value="DNApol_IV"/>
    <property type="match status" value="1"/>
</dbReference>
<dbReference type="STRING" id="525919.Apre_0619"/>
<keyword evidence="13 15" id="KW-0234">DNA repair</keyword>
<comment type="similarity">
    <text evidence="2 15">Belongs to the DNA polymerase type-Y family.</text>
</comment>
<evidence type="ECO:0000256" key="12">
    <source>
        <dbReference type="ARBA" id="ARBA00023125"/>
    </source>
</evidence>
<keyword evidence="18" id="KW-1185">Reference proteome</keyword>
<evidence type="ECO:0000313" key="18">
    <source>
        <dbReference type="Proteomes" id="UP000002294"/>
    </source>
</evidence>
<dbReference type="Pfam" id="PF11799">
    <property type="entry name" value="IMS_C"/>
    <property type="match status" value="1"/>
</dbReference>
<dbReference type="GO" id="GO:0006281">
    <property type="term" value="P:DNA repair"/>
    <property type="evidence" value="ECO:0007669"/>
    <property type="project" value="UniProtKB-UniRule"/>
</dbReference>
<dbReference type="InterPro" id="IPR036775">
    <property type="entry name" value="DNA_pol_Y-fam_lit_finger_sf"/>
</dbReference>
<comment type="catalytic activity">
    <reaction evidence="14 15">
        <text>DNA(n) + a 2'-deoxyribonucleoside 5'-triphosphate = DNA(n+1) + diphosphate</text>
        <dbReference type="Rhea" id="RHEA:22508"/>
        <dbReference type="Rhea" id="RHEA-COMP:17339"/>
        <dbReference type="Rhea" id="RHEA-COMP:17340"/>
        <dbReference type="ChEBI" id="CHEBI:33019"/>
        <dbReference type="ChEBI" id="CHEBI:61560"/>
        <dbReference type="ChEBI" id="CHEBI:173112"/>
        <dbReference type="EC" id="2.7.7.7"/>
    </reaction>
</comment>
<dbReference type="GO" id="GO:0003684">
    <property type="term" value="F:damaged DNA binding"/>
    <property type="evidence" value="ECO:0007669"/>
    <property type="project" value="InterPro"/>
</dbReference>
<sequence>MNYIFHVDCDAFYASCEELRNPKMKNHPLAVGGLSNKSILTTANYKAREFGLHSAMPVFIAKELCPNLILLPVDHKYYRKKSKEVFSLVKEYAKLMEQVSVDEAYLLVETDSPKKLARKLQEEVLRKTGIGISIGISYNKFLAKLASDWQKPHGITQIRKEDLDYFLPNISVNKVHGIGKKTSERLNKIGIYKVEDLLKLDYEYLIDNFGKQGAYIYHVIRGVDDRKINPSRVRKSIGKERTFAQNTNDMAILTSYLKNLSELIEDEMDIKNIQGKTVNLKIKDAKFKNHTRSITLQEPIYRAKDIYNEALSLLEDLHKGEMLRLIGISLSNLQERKLNQLSFLD</sequence>
<dbReference type="Pfam" id="PF21999">
    <property type="entry name" value="IMS_HHH_1"/>
    <property type="match status" value="1"/>
</dbReference>
<keyword evidence="5 15" id="KW-0808">Transferase</keyword>
<dbReference type="eggNOG" id="COG0389">
    <property type="taxonomic scope" value="Bacteria"/>
</dbReference>
<dbReference type="InterPro" id="IPR043128">
    <property type="entry name" value="Rev_trsase/Diguanyl_cyclase"/>
</dbReference>
<evidence type="ECO:0000256" key="3">
    <source>
        <dbReference type="ARBA" id="ARBA00022457"/>
    </source>
</evidence>
<dbReference type="CDD" id="cd03586">
    <property type="entry name" value="PolY_Pol_IV_kappa"/>
    <property type="match status" value="1"/>
</dbReference>
<protein>
    <recommendedName>
        <fullName evidence="15">DNA polymerase IV</fullName>
        <shortName evidence="15">Pol IV</shortName>
        <ecNumber evidence="15">2.7.7.7</ecNumber>
    </recommendedName>
</protein>
<evidence type="ECO:0000259" key="16">
    <source>
        <dbReference type="PROSITE" id="PS50173"/>
    </source>
</evidence>
<dbReference type="PANTHER" id="PTHR11076">
    <property type="entry name" value="DNA REPAIR POLYMERASE UMUC / TRANSFERASE FAMILY MEMBER"/>
    <property type="match status" value="1"/>
</dbReference>
<keyword evidence="10 15" id="KW-0460">Magnesium</keyword>
<feature type="domain" description="UmuC" evidence="16">
    <location>
        <begin position="4"/>
        <end position="179"/>
    </location>
</feature>
<evidence type="ECO:0000313" key="17">
    <source>
        <dbReference type="EMBL" id="ACV28661.1"/>
    </source>
</evidence>
<evidence type="ECO:0000256" key="9">
    <source>
        <dbReference type="ARBA" id="ARBA00022763"/>
    </source>
</evidence>
<dbReference type="NCBIfam" id="NF010731">
    <property type="entry name" value="PRK14133.1"/>
    <property type="match status" value="1"/>
</dbReference>
<dbReference type="Pfam" id="PF00817">
    <property type="entry name" value="IMS"/>
    <property type="match status" value="1"/>
</dbReference>
<evidence type="ECO:0000256" key="15">
    <source>
        <dbReference type="HAMAP-Rule" id="MF_01113"/>
    </source>
</evidence>
<dbReference type="NCBIfam" id="NF002677">
    <property type="entry name" value="PRK02406.1"/>
    <property type="match status" value="1"/>
</dbReference>
<feature type="binding site" evidence="15">
    <location>
        <position position="102"/>
    </location>
    <ligand>
        <name>Mg(2+)</name>
        <dbReference type="ChEBI" id="CHEBI:18420"/>
    </ligand>
</feature>
<evidence type="ECO:0000256" key="7">
    <source>
        <dbReference type="ARBA" id="ARBA00022705"/>
    </source>
</evidence>
<comment type="subunit">
    <text evidence="15">Monomer.</text>
</comment>
<feature type="active site" evidence="15">
    <location>
        <position position="103"/>
    </location>
</feature>
<dbReference type="KEGG" id="apr:Apre_0619"/>
<dbReference type="Gene3D" id="1.10.150.20">
    <property type="entry name" value="5' to 3' exonuclease, C-terminal subdomain"/>
    <property type="match status" value="1"/>
</dbReference>
<dbReference type="EC" id="2.7.7.7" evidence="15"/>
<keyword evidence="9 15" id="KW-0227">DNA damage</keyword>
<keyword evidence="3 15" id="KW-0515">Mutator protein</keyword>
<dbReference type="InterPro" id="IPR001126">
    <property type="entry name" value="UmuC"/>
</dbReference>
<evidence type="ECO:0000256" key="13">
    <source>
        <dbReference type="ARBA" id="ARBA00023204"/>
    </source>
</evidence>
<dbReference type="InterPro" id="IPR050116">
    <property type="entry name" value="DNA_polymerase-Y"/>
</dbReference>
<comment type="function">
    <text evidence="15">Poorly processive, error-prone DNA polymerase involved in untargeted mutagenesis. Copies undamaged DNA at stalled replication forks, which arise in vivo from mismatched or misaligned primer ends. These misaligned primers can be extended by PolIV. Exhibits no 3'-5' exonuclease (proofreading) activity. May be involved in translesional synthesis, in conjunction with the beta clamp from PolIII.</text>
</comment>
<dbReference type="RefSeq" id="WP_015777571.1">
    <property type="nucleotide sequence ID" value="NC_013171.1"/>
</dbReference>
<evidence type="ECO:0000256" key="2">
    <source>
        <dbReference type="ARBA" id="ARBA00010945"/>
    </source>
</evidence>
<dbReference type="InterPro" id="IPR022880">
    <property type="entry name" value="DNApol_IV"/>
</dbReference>
<dbReference type="InterPro" id="IPR053848">
    <property type="entry name" value="IMS_HHH_1"/>
</dbReference>
<dbReference type="GO" id="GO:0000287">
    <property type="term" value="F:magnesium ion binding"/>
    <property type="evidence" value="ECO:0007669"/>
    <property type="project" value="UniProtKB-UniRule"/>
</dbReference>
<keyword evidence="8 15" id="KW-0479">Metal-binding</keyword>
<dbReference type="GO" id="GO:0003887">
    <property type="term" value="F:DNA-directed DNA polymerase activity"/>
    <property type="evidence" value="ECO:0007669"/>
    <property type="project" value="UniProtKB-UniRule"/>
</dbReference>
<evidence type="ECO:0000256" key="14">
    <source>
        <dbReference type="ARBA" id="ARBA00049244"/>
    </source>
</evidence>
<feature type="binding site" evidence="15">
    <location>
        <position position="8"/>
    </location>
    <ligand>
        <name>Mg(2+)</name>
        <dbReference type="ChEBI" id="CHEBI:18420"/>
    </ligand>
</feature>
<keyword evidence="4 15" id="KW-0963">Cytoplasm</keyword>
<dbReference type="GO" id="GO:0042276">
    <property type="term" value="P:error-prone translesion synthesis"/>
    <property type="evidence" value="ECO:0007669"/>
    <property type="project" value="TreeGrafter"/>
</dbReference>
<gene>
    <name evidence="15" type="primary">dinB</name>
    <name evidence="17" type="ordered locus">Apre_0619</name>
</gene>
<dbReference type="GO" id="GO:0006261">
    <property type="term" value="P:DNA-templated DNA replication"/>
    <property type="evidence" value="ECO:0007669"/>
    <property type="project" value="UniProtKB-UniRule"/>
</dbReference>
<evidence type="ECO:0000256" key="11">
    <source>
        <dbReference type="ARBA" id="ARBA00022932"/>
    </source>
</evidence>
<keyword evidence="12 15" id="KW-0238">DNA-binding</keyword>
<organism evidence="17 18">
    <name type="scientific">Anaerococcus prevotii (strain ATCC 9321 / DSM 20548 / JCM 6508 / NCTC 11806 / PC1)</name>
    <name type="common">Peptostreptococcus prevotii</name>
    <name type="synonym">Peptococcus prevotii</name>
    <dbReference type="NCBI Taxonomy" id="525919"/>
    <lineage>
        <taxon>Bacteria</taxon>
        <taxon>Bacillati</taxon>
        <taxon>Bacillota</taxon>
        <taxon>Tissierellia</taxon>
        <taxon>Tissierellales</taxon>
        <taxon>Peptoniphilaceae</taxon>
        <taxon>Anaerococcus</taxon>
    </lineage>
</organism>
<dbReference type="InterPro" id="IPR043502">
    <property type="entry name" value="DNA/RNA_pol_sf"/>
</dbReference>
<dbReference type="Gene3D" id="3.30.1490.100">
    <property type="entry name" value="DNA polymerase, Y-family, little finger domain"/>
    <property type="match status" value="1"/>
</dbReference>
<comment type="cofactor">
    <cofactor evidence="15">
        <name>Mg(2+)</name>
        <dbReference type="ChEBI" id="CHEBI:18420"/>
    </cofactor>
    <text evidence="15">Binds 2 magnesium ions per subunit.</text>
</comment>
<comment type="subcellular location">
    <subcellularLocation>
        <location evidence="1 15">Cytoplasm</location>
    </subcellularLocation>
</comment>
<evidence type="ECO:0000256" key="4">
    <source>
        <dbReference type="ARBA" id="ARBA00022490"/>
    </source>
</evidence>
<feature type="site" description="Substrate discrimination" evidence="15">
    <location>
        <position position="13"/>
    </location>
</feature>
<dbReference type="SUPFAM" id="SSF56672">
    <property type="entry name" value="DNA/RNA polymerases"/>
    <property type="match status" value="1"/>
</dbReference>
<evidence type="ECO:0000256" key="8">
    <source>
        <dbReference type="ARBA" id="ARBA00022723"/>
    </source>
</evidence>
<dbReference type="AlphaFoldDB" id="C7RGQ0"/>
<dbReference type="HOGENOM" id="CLU_012348_1_2_9"/>
<accession>C7RGQ0</accession>
<evidence type="ECO:0000256" key="1">
    <source>
        <dbReference type="ARBA" id="ARBA00004496"/>
    </source>
</evidence>
<evidence type="ECO:0000256" key="5">
    <source>
        <dbReference type="ARBA" id="ARBA00022679"/>
    </source>
</evidence>
<dbReference type="PROSITE" id="PS50173">
    <property type="entry name" value="UMUC"/>
    <property type="match status" value="1"/>
</dbReference>
<dbReference type="Gene3D" id="3.30.70.270">
    <property type="match status" value="1"/>
</dbReference>
<name>C7RGQ0_ANAPD</name>
<keyword evidence="6 15" id="KW-0548">Nucleotidyltransferase</keyword>
<evidence type="ECO:0000256" key="10">
    <source>
        <dbReference type="ARBA" id="ARBA00022842"/>
    </source>
</evidence>
<dbReference type="GO" id="GO:0005829">
    <property type="term" value="C:cytosol"/>
    <property type="evidence" value="ECO:0007669"/>
    <property type="project" value="TreeGrafter"/>
</dbReference>